<dbReference type="InterPro" id="IPR001881">
    <property type="entry name" value="EGF-like_Ca-bd_dom"/>
</dbReference>
<dbReference type="InterPro" id="IPR051830">
    <property type="entry name" value="NOTCH_homolog"/>
</dbReference>
<protein>
    <recommendedName>
        <fullName evidence="4">EGF-like domain-containing protein</fullName>
    </recommendedName>
</protein>
<evidence type="ECO:0000259" key="4">
    <source>
        <dbReference type="PROSITE" id="PS50026"/>
    </source>
</evidence>
<feature type="disulfide bond" evidence="2">
    <location>
        <begin position="248"/>
        <end position="257"/>
    </location>
</feature>
<dbReference type="Gene3D" id="2.10.25.10">
    <property type="entry name" value="Laminin"/>
    <property type="match status" value="2"/>
</dbReference>
<dbReference type="SUPFAM" id="SSF57196">
    <property type="entry name" value="EGF/Laminin"/>
    <property type="match status" value="2"/>
</dbReference>
<dbReference type="CDD" id="cd00054">
    <property type="entry name" value="EGF_CA"/>
    <property type="match status" value="1"/>
</dbReference>
<dbReference type="Pfam" id="PF00008">
    <property type="entry name" value="EGF"/>
    <property type="match status" value="2"/>
</dbReference>
<dbReference type="PROSITE" id="PS01186">
    <property type="entry name" value="EGF_2"/>
    <property type="match status" value="1"/>
</dbReference>
<proteinExistence type="predicted"/>
<dbReference type="InterPro" id="IPR000742">
    <property type="entry name" value="EGF"/>
</dbReference>
<reference evidence="5 6" key="1">
    <citation type="submission" date="2018-11" db="EMBL/GenBank/DDBJ databases">
        <authorList>
            <consortium name="Pathogen Informatics"/>
        </authorList>
    </citation>
    <scope>NUCLEOTIDE SEQUENCE [LARGE SCALE GENOMIC DNA]</scope>
</reference>
<keyword evidence="3" id="KW-0472">Membrane</keyword>
<keyword evidence="6" id="KW-1185">Reference proteome</keyword>
<gene>
    <name evidence="5" type="ORF">DILT_LOCUS2930</name>
</gene>
<dbReference type="PROSITE" id="PS00022">
    <property type="entry name" value="EGF_1"/>
    <property type="match status" value="1"/>
</dbReference>
<dbReference type="OrthoDB" id="6225506at2759"/>
<organism evidence="5 6">
    <name type="scientific">Dibothriocephalus latus</name>
    <name type="common">Fish tapeworm</name>
    <name type="synonym">Diphyllobothrium latum</name>
    <dbReference type="NCBI Taxonomy" id="60516"/>
    <lineage>
        <taxon>Eukaryota</taxon>
        <taxon>Metazoa</taxon>
        <taxon>Spiralia</taxon>
        <taxon>Lophotrochozoa</taxon>
        <taxon>Platyhelminthes</taxon>
        <taxon>Cestoda</taxon>
        <taxon>Eucestoda</taxon>
        <taxon>Diphyllobothriidea</taxon>
        <taxon>Diphyllobothriidae</taxon>
        <taxon>Dibothriocephalus</taxon>
    </lineage>
</organism>
<dbReference type="Proteomes" id="UP000281553">
    <property type="component" value="Unassembled WGS sequence"/>
</dbReference>
<keyword evidence="3" id="KW-1133">Transmembrane helix</keyword>
<dbReference type="SMART" id="SM00181">
    <property type="entry name" value="EGF"/>
    <property type="match status" value="3"/>
</dbReference>
<evidence type="ECO:0000313" key="6">
    <source>
        <dbReference type="Proteomes" id="UP000281553"/>
    </source>
</evidence>
<keyword evidence="1 2" id="KW-1015">Disulfide bond</keyword>
<dbReference type="PANTHER" id="PTHR24033">
    <property type="entry name" value="EGF-LIKE DOMAIN-CONTAINING PROTEIN"/>
    <property type="match status" value="1"/>
</dbReference>
<dbReference type="EMBL" id="UYRU01042847">
    <property type="protein sequence ID" value="VDK78321.1"/>
    <property type="molecule type" value="Genomic_DNA"/>
</dbReference>
<keyword evidence="2" id="KW-0245">EGF-like domain</keyword>
<dbReference type="PANTHER" id="PTHR24033:SF151">
    <property type="entry name" value="NOTCH 2"/>
    <property type="match status" value="1"/>
</dbReference>
<evidence type="ECO:0000313" key="5">
    <source>
        <dbReference type="EMBL" id="VDK78321.1"/>
    </source>
</evidence>
<evidence type="ECO:0000256" key="2">
    <source>
        <dbReference type="PROSITE-ProRule" id="PRU00076"/>
    </source>
</evidence>
<name>A0A3P6ULZ5_DIBLA</name>
<comment type="caution">
    <text evidence="2">Lacks conserved residue(s) required for the propagation of feature annotation.</text>
</comment>
<feature type="domain" description="EGF-like" evidence="4">
    <location>
        <begin position="170"/>
        <end position="207"/>
    </location>
</feature>
<dbReference type="PROSITE" id="PS50026">
    <property type="entry name" value="EGF_3"/>
    <property type="match status" value="2"/>
</dbReference>
<evidence type="ECO:0000256" key="1">
    <source>
        <dbReference type="ARBA" id="ARBA00023157"/>
    </source>
</evidence>
<accession>A0A3P6ULZ5</accession>
<dbReference type="GO" id="GO:0005509">
    <property type="term" value="F:calcium ion binding"/>
    <property type="evidence" value="ECO:0007669"/>
    <property type="project" value="InterPro"/>
</dbReference>
<feature type="domain" description="EGF-like" evidence="4">
    <location>
        <begin position="213"/>
        <end position="258"/>
    </location>
</feature>
<dbReference type="SMART" id="SM00179">
    <property type="entry name" value="EGF_CA"/>
    <property type="match status" value="1"/>
</dbReference>
<keyword evidence="3" id="KW-0812">Transmembrane</keyword>
<evidence type="ECO:0000256" key="3">
    <source>
        <dbReference type="SAM" id="Phobius"/>
    </source>
</evidence>
<feature type="transmembrane region" description="Helical" evidence="3">
    <location>
        <begin position="268"/>
        <end position="285"/>
    </location>
</feature>
<sequence length="320" mass="34523">MMLESVLPSQLIFGQLAVGGKLNDGNRLRELALDNIVVNSDLVDVTEATVSKPHIRGCTACALACGDRKCGPYGVCRNPWTATESFTCTCRVGYQPELQNGTPTLVFANAILTIPGVNGSDGDWHHYRVSITTRDVRFEVPSVGNIGGQQYPLGKVDRSSLLGLQPGCPNADLCQPLNPCEGNQLCIPEWQSYRCVCPDGLELMSAPDGVQCVQTTCDPNPCRNLGICRPSDTLITIDNISLAVACSCPTGWTGALCELSVPMQNIHMAWWSLPAAFIVLILGYVPPYGRHFVGFGGKNDDLTVARREMPNLPGSSANRR</sequence>
<dbReference type="AlphaFoldDB" id="A0A3P6ULZ5"/>